<dbReference type="InterPro" id="IPR002372">
    <property type="entry name" value="PQQ_rpt_dom"/>
</dbReference>
<keyword evidence="5" id="KW-0812">Transmembrane</keyword>
<feature type="transmembrane region" description="Helical" evidence="5">
    <location>
        <begin position="43"/>
        <end position="60"/>
    </location>
</feature>
<comment type="cofactor">
    <cofactor evidence="1">
        <name>pyrroloquinoline quinone</name>
        <dbReference type="ChEBI" id="CHEBI:58442"/>
    </cofactor>
</comment>
<dbReference type="Gene3D" id="2.140.10.10">
    <property type="entry name" value="Quinoprotein alcohol dehydrogenase-like superfamily"/>
    <property type="match status" value="1"/>
</dbReference>
<evidence type="ECO:0000259" key="6">
    <source>
        <dbReference type="Pfam" id="PF01011"/>
    </source>
</evidence>
<comment type="caution">
    <text evidence="7">The sequence shown here is derived from an EMBL/GenBank/DDBJ whole genome shotgun (WGS) entry which is preliminary data.</text>
</comment>
<feature type="transmembrane region" description="Helical" evidence="5">
    <location>
        <begin position="12"/>
        <end position="37"/>
    </location>
</feature>
<dbReference type="SMART" id="SM00564">
    <property type="entry name" value="PQQ"/>
    <property type="match status" value="7"/>
</dbReference>
<dbReference type="Proteomes" id="UP001169764">
    <property type="component" value="Unassembled WGS sequence"/>
</dbReference>
<feature type="transmembrane region" description="Helical" evidence="5">
    <location>
        <begin position="65"/>
        <end position="83"/>
    </location>
</feature>
<feature type="transmembrane region" description="Helical" evidence="5">
    <location>
        <begin position="121"/>
        <end position="144"/>
    </location>
</feature>
<dbReference type="Pfam" id="PF01011">
    <property type="entry name" value="PQQ"/>
    <property type="match status" value="1"/>
</dbReference>
<proteinExistence type="inferred from homology"/>
<dbReference type="SUPFAM" id="SSF50998">
    <property type="entry name" value="Quinoprotein alcohol dehydrogenase-like"/>
    <property type="match status" value="1"/>
</dbReference>
<dbReference type="CDD" id="cd10280">
    <property type="entry name" value="PQQ_mGDH"/>
    <property type="match status" value="1"/>
</dbReference>
<reference evidence="7" key="1">
    <citation type="submission" date="2023-07" db="EMBL/GenBank/DDBJ databases">
        <authorList>
            <person name="Kim M."/>
        </authorList>
    </citation>
    <scope>NUCLEOTIDE SEQUENCE</scope>
    <source>
        <strain evidence="7">BIUV-7</strain>
    </source>
</reference>
<name>A0ABT8Y588_9SPHN</name>
<sequence>MIRQEGAPRGRPWLIWIGVLLFALSGAALAVPGLWLLTLGGSAYYLLAGAALLACAVLMVRRRVAALWLMAALLAASLGWALYEGGFNFWALMPRLAFLIGLAILLLLAFRNVRRSGAPRLVLGTIAAISLVVLLAPLIGGAHIDGSGVLPRPNATASGDLDWPSYGNRAANRYTPLAEINPASVGRLGEAWVYHSGLRSPDGKRRGGLQLNPIMADGLVYGCTAFNRIFALDPVTGRQVWRRDTLNRDSSGGHPACRGVTFFRAPVGTAECSTRILAGTIDNHLIALDAKTGAFCRSFGDGGRADLLTGLGKIPQGWTHPTSPPTIVNGTAVIGAYVVDNQSTEVPPGVIRGYDAVTGRLKWAFDAAKPDATQPPAPGTIYTHSTPNAWTVFSGDDRLNLVFVPMGNGSPDFFGGKRPASTDRFSTSLVAIDVTTGAVRWTFQAVHHDLWDYDLAAQPALVDFPVGDRTVPAIILATKTEQLFVLDRQTGKPLTQVEERRAPPASATGERPSPTQPYSVGMPSPFRGDLTEGTMWGLTPFDQLSCRIAFRRSVYGGMYTPMGMTPTIRYPGELGGIDWGSVSIDAGRGLLIVNSNHLADRDQFISREQADREGLVPKVDPRGHSAPGGAMAGTPYAVHWGPFLSALGVPCQQPPFGEISAIDLKTRRTVWTRPLGDARASGPFGLRLGLPIVLGAPNIGGTLATGGGLVFVAATQDEMFRAFDVHTGKLVWQTRLPAGGHATPLSYRGRDGHQYVVIPAGGGSLKDPQGDAIVAFRLDAKK</sequence>
<dbReference type="InterPro" id="IPR018391">
    <property type="entry name" value="PQQ_b-propeller_rpt"/>
</dbReference>
<evidence type="ECO:0000313" key="7">
    <source>
        <dbReference type="EMBL" id="MDO6412830.1"/>
    </source>
</evidence>
<dbReference type="RefSeq" id="WP_303539164.1">
    <property type="nucleotide sequence ID" value="NZ_JAUOTP010000001.1"/>
</dbReference>
<feature type="transmembrane region" description="Helical" evidence="5">
    <location>
        <begin position="89"/>
        <end position="109"/>
    </location>
</feature>
<keyword evidence="5" id="KW-1133">Transmembrane helix</keyword>
<dbReference type="PANTHER" id="PTHR32303:SF4">
    <property type="entry name" value="QUINOPROTEIN GLUCOSE DEHYDROGENASE"/>
    <property type="match status" value="1"/>
</dbReference>
<keyword evidence="3" id="KW-0560">Oxidoreductase</keyword>
<feature type="region of interest" description="Disordered" evidence="4">
    <location>
        <begin position="494"/>
        <end position="521"/>
    </location>
</feature>
<evidence type="ECO:0000256" key="3">
    <source>
        <dbReference type="ARBA" id="ARBA00023002"/>
    </source>
</evidence>
<evidence type="ECO:0000256" key="5">
    <source>
        <dbReference type="SAM" id="Phobius"/>
    </source>
</evidence>
<dbReference type="InterPro" id="IPR011047">
    <property type="entry name" value="Quinoprotein_ADH-like_sf"/>
</dbReference>
<evidence type="ECO:0000256" key="2">
    <source>
        <dbReference type="ARBA" id="ARBA00008156"/>
    </source>
</evidence>
<evidence type="ECO:0000256" key="4">
    <source>
        <dbReference type="SAM" id="MobiDB-lite"/>
    </source>
</evidence>
<keyword evidence="5" id="KW-0472">Membrane</keyword>
<dbReference type="NCBIfam" id="TIGR03074">
    <property type="entry name" value="PQQ_membr_DH"/>
    <property type="match status" value="1"/>
</dbReference>
<dbReference type="InterPro" id="IPR017511">
    <property type="entry name" value="PQQ_mDH"/>
</dbReference>
<feature type="domain" description="Pyrrolo-quinoline quinone repeat" evidence="6">
    <location>
        <begin position="163"/>
        <end position="756"/>
    </location>
</feature>
<dbReference type="EMBL" id="JAUOTP010000001">
    <property type="protein sequence ID" value="MDO6412830.1"/>
    <property type="molecule type" value="Genomic_DNA"/>
</dbReference>
<organism evidence="7 8">
    <name type="scientific">Sphingomonas natans</name>
    <dbReference type="NCBI Taxonomy" id="3063330"/>
    <lineage>
        <taxon>Bacteria</taxon>
        <taxon>Pseudomonadati</taxon>
        <taxon>Pseudomonadota</taxon>
        <taxon>Alphaproteobacteria</taxon>
        <taxon>Sphingomonadales</taxon>
        <taxon>Sphingomonadaceae</taxon>
        <taxon>Sphingomonas</taxon>
    </lineage>
</organism>
<evidence type="ECO:0000313" key="8">
    <source>
        <dbReference type="Proteomes" id="UP001169764"/>
    </source>
</evidence>
<accession>A0ABT8Y588</accession>
<protein>
    <submittedName>
        <fullName evidence="7">Pyrroloquinoline quinone-dependent dehydrogenase</fullName>
    </submittedName>
</protein>
<evidence type="ECO:0000256" key="1">
    <source>
        <dbReference type="ARBA" id="ARBA00001931"/>
    </source>
</evidence>
<keyword evidence="8" id="KW-1185">Reference proteome</keyword>
<gene>
    <name evidence="7" type="ORF">Q4F19_00400</name>
</gene>
<dbReference type="PANTHER" id="PTHR32303">
    <property type="entry name" value="QUINOPROTEIN ALCOHOL DEHYDROGENASE (CYTOCHROME C)"/>
    <property type="match status" value="1"/>
</dbReference>
<comment type="similarity">
    <text evidence="2">Belongs to the bacterial PQQ dehydrogenase family.</text>
</comment>